<dbReference type="Proteomes" id="UP000184501">
    <property type="component" value="Unassembled WGS sequence"/>
</dbReference>
<evidence type="ECO:0000313" key="2">
    <source>
        <dbReference type="EMBL" id="SHG26152.1"/>
    </source>
</evidence>
<protein>
    <submittedName>
        <fullName evidence="2">Uncharacterized protein</fullName>
    </submittedName>
</protein>
<evidence type="ECO:0000313" key="3">
    <source>
        <dbReference type="Proteomes" id="UP000184501"/>
    </source>
</evidence>
<sequence>MALTTSTASATTVPPRPAPEQALIAASHTQTLYFGRTTSKNAEVHLKDMPDPKPIEVHPNPPDIGNHPSVPDTNNGNDHHSHGKHGESRFCRRHRWC</sequence>
<evidence type="ECO:0000256" key="1">
    <source>
        <dbReference type="SAM" id="MobiDB-lite"/>
    </source>
</evidence>
<dbReference type="EMBL" id="FQVN01000007">
    <property type="protein sequence ID" value="SHG26152.1"/>
    <property type="molecule type" value="Genomic_DNA"/>
</dbReference>
<organism evidence="2 3">
    <name type="scientific">Streptoalloteichus hindustanus</name>
    <dbReference type="NCBI Taxonomy" id="2017"/>
    <lineage>
        <taxon>Bacteria</taxon>
        <taxon>Bacillati</taxon>
        <taxon>Actinomycetota</taxon>
        <taxon>Actinomycetes</taxon>
        <taxon>Pseudonocardiales</taxon>
        <taxon>Pseudonocardiaceae</taxon>
        <taxon>Streptoalloteichus</taxon>
    </lineage>
</organism>
<keyword evidence="3" id="KW-1185">Reference proteome</keyword>
<reference evidence="2 3" key="1">
    <citation type="submission" date="2016-11" db="EMBL/GenBank/DDBJ databases">
        <authorList>
            <person name="Jaros S."/>
            <person name="Januszkiewicz K."/>
            <person name="Wedrychowicz H."/>
        </authorList>
    </citation>
    <scope>NUCLEOTIDE SEQUENCE [LARGE SCALE GENOMIC DNA]</scope>
    <source>
        <strain evidence="2 3">DSM 44523</strain>
    </source>
</reference>
<gene>
    <name evidence="2" type="ORF">SAMN05444320_107229</name>
</gene>
<accession>A0A1M5ID13</accession>
<proteinExistence type="predicted"/>
<feature type="compositionally biased region" description="Basic and acidic residues" evidence="1">
    <location>
        <begin position="46"/>
        <end position="56"/>
    </location>
</feature>
<feature type="region of interest" description="Disordered" evidence="1">
    <location>
        <begin position="46"/>
        <end position="97"/>
    </location>
</feature>
<dbReference type="AlphaFoldDB" id="A0A1M5ID13"/>
<feature type="compositionally biased region" description="Basic and acidic residues" evidence="1">
    <location>
        <begin position="77"/>
        <end position="90"/>
    </location>
</feature>
<name>A0A1M5ID13_STRHI</name>